<accession>A0A9D1T8A6</accession>
<evidence type="ECO:0000313" key="1">
    <source>
        <dbReference type="EMBL" id="HIV23529.1"/>
    </source>
</evidence>
<reference evidence="1" key="2">
    <citation type="journal article" date="2021" name="PeerJ">
        <title>Extensive microbial diversity within the chicken gut microbiome revealed by metagenomics and culture.</title>
        <authorList>
            <person name="Gilroy R."/>
            <person name="Ravi A."/>
            <person name="Getino M."/>
            <person name="Pursley I."/>
            <person name="Horton D.L."/>
            <person name="Alikhan N.F."/>
            <person name="Baker D."/>
            <person name="Gharbi K."/>
            <person name="Hall N."/>
            <person name="Watson M."/>
            <person name="Adriaenssens E.M."/>
            <person name="Foster-Nyarko E."/>
            <person name="Jarju S."/>
            <person name="Secka A."/>
            <person name="Antonio M."/>
            <person name="Oren A."/>
            <person name="Chaudhuri R.R."/>
            <person name="La Ragione R."/>
            <person name="Hildebrand F."/>
            <person name="Pallen M.J."/>
        </authorList>
    </citation>
    <scope>NUCLEOTIDE SEQUENCE</scope>
    <source>
        <strain evidence="1">ChiBcec6-7307</strain>
    </source>
</reference>
<gene>
    <name evidence="1" type="ORF">IAC80_06280</name>
</gene>
<reference evidence="1" key="1">
    <citation type="submission" date="2020-10" db="EMBL/GenBank/DDBJ databases">
        <authorList>
            <person name="Gilroy R."/>
        </authorList>
    </citation>
    <scope>NUCLEOTIDE SEQUENCE</scope>
    <source>
        <strain evidence="1">ChiBcec6-7307</strain>
    </source>
</reference>
<dbReference type="Gene3D" id="6.10.140.1510">
    <property type="match status" value="1"/>
</dbReference>
<sequence>MNIPPIENAFAHICSACEKKLAQLYPAGIPAAVQKRCSQELAFLEKSEYTDDFEIFRLLSDEARKCAVPFYVSGTVSGSFLYYLLGYHCFNPLPAHYYCPECGYYEEAPSRLFGIDLPEKTCPECGKTILADGFNLSPESVWGNDGKKILSFEYRVSSEFLPFARRMLTKLYPSNSVVPWGMFQMDPGASPIPGENNFIGVGLTGYAILPSKHTLEDYPDLTSCLENGDPCVTGGGWELRSHFLKPVYLIPLKHAELLLRLQRATGIYIDEISLAELKNIEWNQIYHTSLLDQATGTLFHEAKPRTYREMAALLACSRNSYTWIKPEDKMGYFQYQKMTSSPAFQKYPCFTRDDFFECLLEEGAERAFAFEVSERIRKGQANPQNLMYDKFKALPIPEELKEVAENYQYLFPRSHCIWILLQYAHLAYYARANRRAFAKIALNRGKTDRYFYYSY</sequence>
<evidence type="ECO:0000313" key="2">
    <source>
        <dbReference type="Proteomes" id="UP000886889"/>
    </source>
</evidence>
<organism evidence="1 2">
    <name type="scientific">Candidatus Merdiplasma excrementigallinarum</name>
    <dbReference type="NCBI Taxonomy" id="2840864"/>
    <lineage>
        <taxon>Bacteria</taxon>
        <taxon>Bacillati</taxon>
        <taxon>Bacillota</taxon>
        <taxon>Clostridia</taxon>
        <taxon>Lachnospirales</taxon>
        <taxon>Lachnospiraceae</taxon>
        <taxon>Lachnospiraceae incertae sedis</taxon>
        <taxon>Candidatus Merdiplasma</taxon>
    </lineage>
</organism>
<comment type="caution">
    <text evidence="1">The sequence shown here is derived from an EMBL/GenBank/DDBJ whole genome shotgun (WGS) entry which is preliminary data.</text>
</comment>
<dbReference type="AlphaFoldDB" id="A0A9D1T8A6"/>
<dbReference type="EMBL" id="DVOS01000055">
    <property type="protein sequence ID" value="HIV23529.1"/>
    <property type="molecule type" value="Genomic_DNA"/>
</dbReference>
<evidence type="ECO:0008006" key="3">
    <source>
        <dbReference type="Google" id="ProtNLM"/>
    </source>
</evidence>
<dbReference type="Proteomes" id="UP000886889">
    <property type="component" value="Unassembled WGS sequence"/>
</dbReference>
<proteinExistence type="predicted"/>
<protein>
    <recommendedName>
        <fullName evidence="3">DNA-directed DNA polymerase</fullName>
    </recommendedName>
</protein>
<name>A0A9D1T8A6_9FIRM</name>